<dbReference type="InterPro" id="IPR011856">
    <property type="entry name" value="tRNA_endonuc-like_dom_sf"/>
</dbReference>
<reference evidence="3 4" key="1">
    <citation type="submission" date="2020-08" db="EMBL/GenBank/DDBJ databases">
        <title>Sequencing the genomes of 1000 actinobacteria strains.</title>
        <authorList>
            <person name="Klenk H.-P."/>
        </authorList>
    </citation>
    <scope>NUCLEOTIDE SEQUENCE [LARGE SCALE GENOMIC DNA]</scope>
    <source>
        <strain evidence="3 4">DSM 45258</strain>
    </source>
</reference>
<dbReference type="AlphaFoldDB" id="A0A839RMQ2"/>
<dbReference type="GO" id="GO:0003677">
    <property type="term" value="F:DNA binding"/>
    <property type="evidence" value="ECO:0007669"/>
    <property type="project" value="UniProtKB-KW"/>
</dbReference>
<evidence type="ECO:0000256" key="1">
    <source>
        <dbReference type="ARBA" id="ARBA00023125"/>
    </source>
</evidence>
<dbReference type="InterPro" id="IPR048301">
    <property type="entry name" value="NucS_C"/>
</dbReference>
<protein>
    <recommendedName>
        <fullName evidence="2">Endonuclease NucS C-terminal domain-containing protein</fullName>
    </recommendedName>
</protein>
<dbReference type="RefSeq" id="WP_198156527.1">
    <property type="nucleotide sequence ID" value="NZ_BDDI01000006.1"/>
</dbReference>
<evidence type="ECO:0000259" key="2">
    <source>
        <dbReference type="Pfam" id="PF01939"/>
    </source>
</evidence>
<dbReference type="Gene3D" id="3.40.1350.10">
    <property type="match status" value="1"/>
</dbReference>
<keyword evidence="4" id="KW-1185">Reference proteome</keyword>
<keyword evidence="1" id="KW-0238">DNA-binding</keyword>
<sequence length="317" mass="35181">MPVEMRMWRIDGELPRPLKSSMLPSEAALEDFLEQDPSLLGTRLLVVGRQVRTPYGKFVDLLAIDGDGNLHVLELKRDKTPRDVVAQVLDYGSWVSTLTREQIIDLASDHLGQPFEAAFEEVFGSAPPDELNAELELTVVATDLDASSERIVTYLRDFGVPINAVFFSYLKDDDRSYLARSWLATSEEGQPATPGKKEGKRAEWNGQDWFVSFGDGLGRAWEDGHEYGFVSAGGDIWYSRPLRSLPVGARINVHIPSHGYVAIGETLGEAVRFDEAKVLVEDLWVPLADQDLHATYSHGAVGLPQADDIAEYVVPVR</sequence>
<accession>A0A839RMQ2</accession>
<dbReference type="GO" id="GO:0004519">
    <property type="term" value="F:endonuclease activity"/>
    <property type="evidence" value="ECO:0007669"/>
    <property type="project" value="InterPro"/>
</dbReference>
<proteinExistence type="predicted"/>
<dbReference type="Pfam" id="PF01939">
    <property type="entry name" value="NucS_C"/>
    <property type="match status" value="1"/>
</dbReference>
<evidence type="ECO:0000313" key="4">
    <source>
        <dbReference type="Proteomes" id="UP000567922"/>
    </source>
</evidence>
<feature type="domain" description="Endonuclease NucS C-terminal" evidence="2">
    <location>
        <begin position="25"/>
        <end position="91"/>
    </location>
</feature>
<organism evidence="3 4">
    <name type="scientific">Hoyosella altamirensis</name>
    <dbReference type="NCBI Taxonomy" id="616997"/>
    <lineage>
        <taxon>Bacteria</taxon>
        <taxon>Bacillati</taxon>
        <taxon>Actinomycetota</taxon>
        <taxon>Actinomycetes</taxon>
        <taxon>Mycobacteriales</taxon>
        <taxon>Hoyosellaceae</taxon>
        <taxon>Hoyosella</taxon>
    </lineage>
</organism>
<gene>
    <name evidence="3" type="ORF">FHU29_002671</name>
</gene>
<dbReference type="EMBL" id="JACHWS010000002">
    <property type="protein sequence ID" value="MBB3038222.1"/>
    <property type="molecule type" value="Genomic_DNA"/>
</dbReference>
<dbReference type="Proteomes" id="UP000567922">
    <property type="component" value="Unassembled WGS sequence"/>
</dbReference>
<name>A0A839RMQ2_9ACTN</name>
<dbReference type="CDD" id="cd22341">
    <property type="entry name" value="NucS-like"/>
    <property type="match status" value="1"/>
</dbReference>
<evidence type="ECO:0000313" key="3">
    <source>
        <dbReference type="EMBL" id="MBB3038222.1"/>
    </source>
</evidence>
<dbReference type="InterPro" id="IPR002793">
    <property type="entry name" value="Endonuclease_NucS"/>
</dbReference>
<comment type="caution">
    <text evidence="3">The sequence shown here is derived from an EMBL/GenBank/DDBJ whole genome shotgun (WGS) entry which is preliminary data.</text>
</comment>